<dbReference type="InterPro" id="IPR029151">
    <property type="entry name" value="Sensor-like_sf"/>
</dbReference>
<dbReference type="SMART" id="SM00091">
    <property type="entry name" value="PAS"/>
    <property type="match status" value="1"/>
</dbReference>
<feature type="transmembrane region" description="Helical" evidence="13">
    <location>
        <begin position="15"/>
        <end position="37"/>
    </location>
</feature>
<dbReference type="PROSITE" id="PS50109">
    <property type="entry name" value="HIS_KIN"/>
    <property type="match status" value="1"/>
</dbReference>
<dbReference type="GO" id="GO:0000155">
    <property type="term" value="F:phosphorelay sensor kinase activity"/>
    <property type="evidence" value="ECO:0007669"/>
    <property type="project" value="InterPro"/>
</dbReference>
<name>A0AAX2A9X6_9BACT</name>
<feature type="domain" description="Histidine kinase" evidence="14">
    <location>
        <begin position="477"/>
        <end position="689"/>
    </location>
</feature>
<evidence type="ECO:0000256" key="13">
    <source>
        <dbReference type="SAM" id="Phobius"/>
    </source>
</evidence>
<dbReference type="Gene3D" id="3.30.450.20">
    <property type="entry name" value="PAS domain"/>
    <property type="match status" value="2"/>
</dbReference>
<dbReference type="Proteomes" id="UP000289193">
    <property type="component" value="Unassembled WGS sequence"/>
</dbReference>
<dbReference type="SUPFAM" id="SSF103190">
    <property type="entry name" value="Sensory domain-like"/>
    <property type="match status" value="1"/>
</dbReference>
<dbReference type="SUPFAM" id="SSF55785">
    <property type="entry name" value="PYP-like sensor domain (PAS domain)"/>
    <property type="match status" value="1"/>
</dbReference>
<reference evidence="16 18" key="2">
    <citation type="submission" date="2018-07" db="EMBL/GenBank/DDBJ databases">
        <title>Complete genome of the Arcobacter bivalviorum type strain LMG 26154.</title>
        <authorList>
            <person name="Miller W.G."/>
            <person name="Yee E."/>
            <person name="Bono J.L."/>
        </authorList>
    </citation>
    <scope>NUCLEOTIDE SEQUENCE [LARGE SCALE GENOMIC DNA]</scope>
    <source>
        <strain evidence="16 18">LMG 26154</strain>
    </source>
</reference>
<comment type="catalytic activity">
    <reaction evidence="1">
        <text>ATP + protein L-histidine = ADP + protein N-phospho-L-histidine.</text>
        <dbReference type="EC" id="2.7.13.3"/>
    </reaction>
</comment>
<dbReference type="PROSITE" id="PS50112">
    <property type="entry name" value="PAS"/>
    <property type="match status" value="1"/>
</dbReference>
<dbReference type="Pfam" id="PF21623">
    <property type="entry name" value="HK_sensor_dom_bact"/>
    <property type="match status" value="1"/>
</dbReference>
<dbReference type="Gene3D" id="3.30.565.10">
    <property type="entry name" value="Histidine kinase-like ATPase, C-terminal domain"/>
    <property type="match status" value="1"/>
</dbReference>
<evidence type="ECO:0000256" key="10">
    <source>
        <dbReference type="ARBA" id="ARBA00022840"/>
    </source>
</evidence>
<evidence type="ECO:0000256" key="3">
    <source>
        <dbReference type="ARBA" id="ARBA00012438"/>
    </source>
</evidence>
<dbReference type="InterPro" id="IPR035965">
    <property type="entry name" value="PAS-like_dom_sf"/>
</dbReference>
<keyword evidence="12" id="KW-0902">Two-component regulatory system</keyword>
<evidence type="ECO:0000256" key="4">
    <source>
        <dbReference type="ARBA" id="ARBA00022475"/>
    </source>
</evidence>
<dbReference type="EMBL" id="PDKM01000003">
    <property type="protein sequence ID" value="RXK10255.1"/>
    <property type="molecule type" value="Genomic_DNA"/>
</dbReference>
<dbReference type="InterPro" id="IPR005467">
    <property type="entry name" value="His_kinase_dom"/>
</dbReference>
<dbReference type="InterPro" id="IPR003594">
    <property type="entry name" value="HATPase_dom"/>
</dbReference>
<sequence>MLKKILKIKEKKTRIILFFYSIFILIAFVAVDKIFFYNNIQILIVENGKNQIDEREEILKRFINKSMIVLENLRNTNVFNEYLHNKDEKYLNHLKKMFLLISNTHSNFMQLRYIDKSGNEIIRVERKEENGKVYESNNLQNKASRYYFSESKKRELEKVWFSNLDLNIEDGRVEKPYKPTLRAILPVKNNESFDGIIIINFFMNDFLKAFDDITLYNLILVDKEGNTLVHYDSKKSWGLFKEEKYNIKSEFNNYKTILENKIYTSEEYISKKLDVPIANMPILILQPKKEYLEKLYSNQNIQYLFTILIVLLLTYLVSFFILRALKNLYFDLSMTKKLNKKLNRLNEKFTTILNTTNDMVLIINEEKIIEFSNRAFLELTGFSEAEILRKEINQFLKEKSEEFLEKLELSLNNEAQKFEYSFLSKDNKNITLLISLIKIKKQNKVLLIAKDITEIKEQQELFIQQSKLASMGEMLSNIAHQWRQPLNILNLTAVDLKYKYEYAELDKQKVEEISLKLQNQIEYLSQTIDDFRDFFTPNKNKELFKISEAVSSTLNIIGSSLKENFIDIELELDESIEMNSYKNQLEQVLINILNNAKDAIVLNKIKEPCIKIKVYNDKKNIIEISNNGGAIKEDIINKIFEPYFSTKFSSKGTGLGLYMSKTIIEKNMGGNLRVNSKEESTTFVISFES</sequence>
<accession>A0AAX2A9X6</accession>
<keyword evidence="8" id="KW-0547">Nucleotide-binding</keyword>
<dbReference type="SMART" id="SM00387">
    <property type="entry name" value="HATPase_c"/>
    <property type="match status" value="1"/>
</dbReference>
<protein>
    <recommendedName>
        <fullName evidence="3">histidine kinase</fullName>
        <ecNumber evidence="3">2.7.13.3</ecNumber>
    </recommendedName>
</protein>
<keyword evidence="13" id="KW-0472">Membrane</keyword>
<organism evidence="17 19">
    <name type="scientific">Halarcobacter bivalviorum</name>
    <dbReference type="NCBI Taxonomy" id="663364"/>
    <lineage>
        <taxon>Bacteria</taxon>
        <taxon>Pseudomonadati</taxon>
        <taxon>Campylobacterota</taxon>
        <taxon>Epsilonproteobacteria</taxon>
        <taxon>Campylobacterales</taxon>
        <taxon>Arcobacteraceae</taxon>
        <taxon>Halarcobacter</taxon>
    </lineage>
</organism>
<dbReference type="Gene3D" id="1.10.287.130">
    <property type="match status" value="1"/>
</dbReference>
<keyword evidence="7 13" id="KW-0812">Transmembrane</keyword>
<evidence type="ECO:0000256" key="9">
    <source>
        <dbReference type="ARBA" id="ARBA00022777"/>
    </source>
</evidence>
<evidence type="ECO:0000256" key="5">
    <source>
        <dbReference type="ARBA" id="ARBA00022553"/>
    </source>
</evidence>
<evidence type="ECO:0000256" key="2">
    <source>
        <dbReference type="ARBA" id="ARBA00004651"/>
    </source>
</evidence>
<dbReference type="Pfam" id="PF02518">
    <property type="entry name" value="HATPase_c"/>
    <property type="match status" value="1"/>
</dbReference>
<evidence type="ECO:0000313" key="16">
    <source>
        <dbReference type="EMBL" id="AXH13131.1"/>
    </source>
</evidence>
<dbReference type="EC" id="2.7.13.3" evidence="3"/>
<dbReference type="GO" id="GO:0005886">
    <property type="term" value="C:plasma membrane"/>
    <property type="evidence" value="ECO:0007669"/>
    <property type="project" value="UniProtKB-SubCell"/>
</dbReference>
<dbReference type="GO" id="GO:0005524">
    <property type="term" value="F:ATP binding"/>
    <property type="evidence" value="ECO:0007669"/>
    <property type="project" value="UniProtKB-KW"/>
</dbReference>
<dbReference type="InterPro" id="IPR004358">
    <property type="entry name" value="Sig_transdc_His_kin-like_C"/>
</dbReference>
<evidence type="ECO:0000313" key="17">
    <source>
        <dbReference type="EMBL" id="RXK10255.1"/>
    </source>
</evidence>
<dbReference type="CDD" id="cd00082">
    <property type="entry name" value="HisKA"/>
    <property type="match status" value="1"/>
</dbReference>
<dbReference type="CDD" id="cd00130">
    <property type="entry name" value="PAS"/>
    <property type="match status" value="1"/>
</dbReference>
<dbReference type="PANTHER" id="PTHR43065:SF46">
    <property type="entry name" value="C4-DICARBOXYLATE TRANSPORT SENSOR PROTEIN DCTB"/>
    <property type="match status" value="1"/>
</dbReference>
<dbReference type="PRINTS" id="PR00344">
    <property type="entry name" value="BCTRLSENSOR"/>
</dbReference>
<dbReference type="Proteomes" id="UP000253850">
    <property type="component" value="Chromosome"/>
</dbReference>
<dbReference type="InterPro" id="IPR036890">
    <property type="entry name" value="HATPase_C_sf"/>
</dbReference>
<gene>
    <name evidence="16" type="ORF">ABIV_2156</name>
    <name evidence="17" type="ORF">CRV05_07715</name>
</gene>
<evidence type="ECO:0000256" key="8">
    <source>
        <dbReference type="ARBA" id="ARBA00022741"/>
    </source>
</evidence>
<reference evidence="17 19" key="1">
    <citation type="submission" date="2017-10" db="EMBL/GenBank/DDBJ databases">
        <title>Genomics of the genus Arcobacter.</title>
        <authorList>
            <person name="Perez-Cataluna A."/>
            <person name="Figueras M.J."/>
        </authorList>
    </citation>
    <scope>NUCLEOTIDE SEQUENCE [LARGE SCALE GENOMIC DNA]</scope>
    <source>
        <strain evidence="17 19">CECT 7835</strain>
    </source>
</reference>
<keyword evidence="4" id="KW-1003">Cell membrane</keyword>
<dbReference type="KEGG" id="hbv:ABIV_2156"/>
<keyword evidence="9 16" id="KW-0418">Kinase</keyword>
<keyword evidence="5" id="KW-0597">Phosphoprotein</keyword>
<dbReference type="InterPro" id="IPR000014">
    <property type="entry name" value="PAS"/>
</dbReference>
<evidence type="ECO:0000313" key="19">
    <source>
        <dbReference type="Proteomes" id="UP000289193"/>
    </source>
</evidence>
<keyword evidence="11 13" id="KW-1133">Transmembrane helix</keyword>
<dbReference type="Pfam" id="PF13426">
    <property type="entry name" value="PAS_9"/>
    <property type="match status" value="1"/>
</dbReference>
<evidence type="ECO:0000256" key="6">
    <source>
        <dbReference type="ARBA" id="ARBA00022679"/>
    </source>
</evidence>
<keyword evidence="6" id="KW-0808">Transferase</keyword>
<dbReference type="PANTHER" id="PTHR43065">
    <property type="entry name" value="SENSOR HISTIDINE KINASE"/>
    <property type="match status" value="1"/>
</dbReference>
<dbReference type="InterPro" id="IPR003661">
    <property type="entry name" value="HisK_dim/P_dom"/>
</dbReference>
<dbReference type="EMBL" id="CP031217">
    <property type="protein sequence ID" value="AXH13131.1"/>
    <property type="molecule type" value="Genomic_DNA"/>
</dbReference>
<dbReference type="InterPro" id="IPR036097">
    <property type="entry name" value="HisK_dim/P_sf"/>
</dbReference>
<evidence type="ECO:0000256" key="12">
    <source>
        <dbReference type="ARBA" id="ARBA00023012"/>
    </source>
</evidence>
<comment type="subcellular location">
    <subcellularLocation>
        <location evidence="2">Cell membrane</location>
        <topology evidence="2">Multi-pass membrane protein</topology>
    </subcellularLocation>
</comment>
<dbReference type="SUPFAM" id="SSF47384">
    <property type="entry name" value="Homodimeric domain of signal transducing histidine kinase"/>
    <property type="match status" value="1"/>
</dbReference>
<dbReference type="RefSeq" id="WP_114839926.1">
    <property type="nucleotide sequence ID" value="NZ_CP031217.1"/>
</dbReference>
<evidence type="ECO:0000259" key="14">
    <source>
        <dbReference type="PROSITE" id="PS50109"/>
    </source>
</evidence>
<feature type="transmembrane region" description="Helical" evidence="13">
    <location>
        <begin position="303"/>
        <end position="325"/>
    </location>
</feature>
<dbReference type="NCBIfam" id="TIGR00229">
    <property type="entry name" value="sensory_box"/>
    <property type="match status" value="1"/>
</dbReference>
<evidence type="ECO:0000313" key="18">
    <source>
        <dbReference type="Proteomes" id="UP000253850"/>
    </source>
</evidence>
<dbReference type="InterPro" id="IPR048760">
    <property type="entry name" value="VP0354-like_sensor_dom"/>
</dbReference>
<keyword evidence="19" id="KW-1185">Reference proteome</keyword>
<evidence type="ECO:0000256" key="11">
    <source>
        <dbReference type="ARBA" id="ARBA00022989"/>
    </source>
</evidence>
<evidence type="ECO:0000256" key="7">
    <source>
        <dbReference type="ARBA" id="ARBA00022692"/>
    </source>
</evidence>
<evidence type="ECO:0000259" key="15">
    <source>
        <dbReference type="PROSITE" id="PS50112"/>
    </source>
</evidence>
<evidence type="ECO:0000256" key="1">
    <source>
        <dbReference type="ARBA" id="ARBA00000085"/>
    </source>
</evidence>
<keyword evidence="10" id="KW-0067">ATP-binding</keyword>
<proteinExistence type="predicted"/>
<dbReference type="SUPFAM" id="SSF55874">
    <property type="entry name" value="ATPase domain of HSP90 chaperone/DNA topoisomerase II/histidine kinase"/>
    <property type="match status" value="1"/>
</dbReference>
<feature type="domain" description="PAS" evidence="15">
    <location>
        <begin position="345"/>
        <end position="414"/>
    </location>
</feature>
<dbReference type="AlphaFoldDB" id="A0AAX2A9X6"/>